<name>A0A497EJM0_9CREN</name>
<sequence length="256" mass="29800">MIKLNAFITIKPYFKNFLVYRIPLIGEQRSRSQLAKILFDDEIAFAYPYGEYLYFKGNPIETLRRVKEIINQRIIQGKIVLGSTEEPEQLYLTPENKVIIKPIVYSAFEKNLEARGFLVPRRNVKKAIPQIDEINRDRGLIISLTTNVVVLRGIKYMLEIRPSGYGILWLDIYSPPYDLSNMKCMSPKEVKNQGLMDQYYNIAVLKSNIRLELLYNMLEILCGNEKTKMIILNFPDGDIIQLSSELLEPEIIERGW</sequence>
<gene>
    <name evidence="1" type="ORF">DRJ31_10235</name>
</gene>
<proteinExistence type="predicted"/>
<evidence type="ECO:0000313" key="2">
    <source>
        <dbReference type="Proteomes" id="UP000278475"/>
    </source>
</evidence>
<dbReference type="Proteomes" id="UP000278475">
    <property type="component" value="Unassembled WGS sequence"/>
</dbReference>
<dbReference type="AlphaFoldDB" id="A0A497EJM0"/>
<accession>A0A497EJM0</accession>
<reference evidence="1 2" key="1">
    <citation type="submission" date="2018-06" db="EMBL/GenBank/DDBJ databases">
        <title>Extensive metabolic versatility and redundancy in microbially diverse, dynamic hydrothermal sediments.</title>
        <authorList>
            <person name="Dombrowski N."/>
            <person name="Teske A."/>
            <person name="Baker B.J."/>
        </authorList>
    </citation>
    <scope>NUCLEOTIDE SEQUENCE [LARGE SCALE GENOMIC DNA]</scope>
    <source>
        <strain evidence="1">B66_G16</strain>
    </source>
</reference>
<organism evidence="1 2">
    <name type="scientific">Thermoproteota archaeon</name>
    <dbReference type="NCBI Taxonomy" id="2056631"/>
    <lineage>
        <taxon>Archaea</taxon>
        <taxon>Thermoproteota</taxon>
    </lineage>
</organism>
<evidence type="ECO:0000313" key="1">
    <source>
        <dbReference type="EMBL" id="RLE46262.1"/>
    </source>
</evidence>
<dbReference type="EMBL" id="QMQV01000195">
    <property type="protein sequence ID" value="RLE46262.1"/>
    <property type="molecule type" value="Genomic_DNA"/>
</dbReference>
<comment type="caution">
    <text evidence="1">The sequence shown here is derived from an EMBL/GenBank/DDBJ whole genome shotgun (WGS) entry which is preliminary data.</text>
</comment>
<protein>
    <submittedName>
        <fullName evidence="1">Uncharacterized protein</fullName>
    </submittedName>
</protein>